<dbReference type="SUPFAM" id="SSF160214">
    <property type="entry name" value="FlaG-like"/>
    <property type="match status" value="1"/>
</dbReference>
<name>A0ABS8CB45_9BURK</name>
<accession>A0ABS8CB45</accession>
<feature type="compositionally biased region" description="Polar residues" evidence="1">
    <location>
        <begin position="1"/>
        <end position="23"/>
    </location>
</feature>
<evidence type="ECO:0000313" key="2">
    <source>
        <dbReference type="EMBL" id="MCB5362844.1"/>
    </source>
</evidence>
<sequence length="92" mass="9825">MGDSQNKGNATGGQSSQTDQHGFSGSLDEINDGLQAWATGMRFDIDPEAQRLVVSIIDSQSGEVLRTVPSDAVIRIAKMIVQLQGQHVNTKA</sequence>
<dbReference type="InterPro" id="IPR005186">
    <property type="entry name" value="FlaG"/>
</dbReference>
<proteinExistence type="predicted"/>
<gene>
    <name evidence="2" type="ORF">H0484_03620</name>
</gene>
<keyword evidence="2" id="KW-0969">Cilium</keyword>
<feature type="region of interest" description="Disordered" evidence="1">
    <location>
        <begin position="1"/>
        <end position="27"/>
    </location>
</feature>
<organism evidence="2 3">
    <name type="scientific">Mesopusillimonas faecipullorum</name>
    <dbReference type="NCBI Taxonomy" id="2755040"/>
    <lineage>
        <taxon>Bacteria</taxon>
        <taxon>Pseudomonadati</taxon>
        <taxon>Pseudomonadota</taxon>
        <taxon>Betaproteobacteria</taxon>
        <taxon>Burkholderiales</taxon>
        <taxon>Alcaligenaceae</taxon>
        <taxon>Mesopusillimonas</taxon>
    </lineage>
</organism>
<dbReference type="PANTHER" id="PTHR37166">
    <property type="entry name" value="PROTEIN FLAG"/>
    <property type="match status" value="1"/>
</dbReference>
<keyword evidence="2" id="KW-0966">Cell projection</keyword>
<protein>
    <submittedName>
        <fullName evidence="2">Flagellar protein FlaG</fullName>
    </submittedName>
</protein>
<comment type="caution">
    <text evidence="2">The sequence shown here is derived from an EMBL/GenBank/DDBJ whole genome shotgun (WGS) entry which is preliminary data.</text>
</comment>
<dbReference type="EMBL" id="JACDXW010000002">
    <property type="protein sequence ID" value="MCB5362844.1"/>
    <property type="molecule type" value="Genomic_DNA"/>
</dbReference>
<evidence type="ECO:0000313" key="3">
    <source>
        <dbReference type="Proteomes" id="UP000776983"/>
    </source>
</evidence>
<dbReference type="InterPro" id="IPR035924">
    <property type="entry name" value="FlaG-like_sf"/>
</dbReference>
<evidence type="ECO:0000256" key="1">
    <source>
        <dbReference type="SAM" id="MobiDB-lite"/>
    </source>
</evidence>
<keyword evidence="2" id="KW-0282">Flagellum</keyword>
<dbReference type="Proteomes" id="UP000776983">
    <property type="component" value="Unassembled WGS sequence"/>
</dbReference>
<dbReference type="Pfam" id="PF03646">
    <property type="entry name" value="FlaG"/>
    <property type="match status" value="1"/>
</dbReference>
<reference evidence="2 3" key="1">
    <citation type="submission" date="2020-07" db="EMBL/GenBank/DDBJ databases">
        <title>Pusillimonas sp. nov., isolated from poultry manure in Taiwan.</title>
        <authorList>
            <person name="Lin S.-Y."/>
            <person name="Tang Y.-S."/>
            <person name="Young C.-C."/>
        </authorList>
    </citation>
    <scope>NUCLEOTIDE SEQUENCE [LARGE SCALE GENOMIC DNA]</scope>
    <source>
        <strain evidence="2 3">CC-YST705</strain>
    </source>
</reference>
<keyword evidence="3" id="KW-1185">Reference proteome</keyword>
<dbReference type="Gene3D" id="3.30.160.170">
    <property type="entry name" value="FlaG-like"/>
    <property type="match status" value="1"/>
</dbReference>
<dbReference type="PANTHER" id="PTHR37166:SF1">
    <property type="entry name" value="PROTEIN FLAG"/>
    <property type="match status" value="1"/>
</dbReference>